<accession>A0AA36FW93</accession>
<keyword evidence="2" id="KW-1185">Reference proteome</keyword>
<proteinExistence type="predicted"/>
<evidence type="ECO:0000313" key="2">
    <source>
        <dbReference type="Proteomes" id="UP001177023"/>
    </source>
</evidence>
<gene>
    <name evidence="1" type="ORF">MSPICULIGERA_LOCUS7703</name>
</gene>
<reference evidence="1" key="1">
    <citation type="submission" date="2023-06" db="EMBL/GenBank/DDBJ databases">
        <authorList>
            <person name="Delattre M."/>
        </authorList>
    </citation>
    <scope>NUCLEOTIDE SEQUENCE</scope>
    <source>
        <strain evidence="1">AF72</strain>
    </source>
</reference>
<feature type="non-terminal residue" evidence="1">
    <location>
        <position position="94"/>
    </location>
</feature>
<protein>
    <submittedName>
        <fullName evidence="1">Uncharacterized protein</fullName>
    </submittedName>
</protein>
<sequence>MFKEFATKNRMLATICTLQTREQAVFQRLFHLFGGCPGCKVMRNHQEIEVETPLSSEQAVFQRLFHLFGGCPGCKNKRSSSDYFICSAAAPGAR</sequence>
<comment type="caution">
    <text evidence="1">The sequence shown here is derived from an EMBL/GenBank/DDBJ whole genome shotgun (WGS) entry which is preliminary data.</text>
</comment>
<dbReference type="Proteomes" id="UP001177023">
    <property type="component" value="Unassembled WGS sequence"/>
</dbReference>
<dbReference type="EMBL" id="CATQJA010001978">
    <property type="protein sequence ID" value="CAJ0569214.1"/>
    <property type="molecule type" value="Genomic_DNA"/>
</dbReference>
<organism evidence="1 2">
    <name type="scientific">Mesorhabditis spiculigera</name>
    <dbReference type="NCBI Taxonomy" id="96644"/>
    <lineage>
        <taxon>Eukaryota</taxon>
        <taxon>Metazoa</taxon>
        <taxon>Ecdysozoa</taxon>
        <taxon>Nematoda</taxon>
        <taxon>Chromadorea</taxon>
        <taxon>Rhabditida</taxon>
        <taxon>Rhabditina</taxon>
        <taxon>Rhabditomorpha</taxon>
        <taxon>Rhabditoidea</taxon>
        <taxon>Rhabditidae</taxon>
        <taxon>Mesorhabditinae</taxon>
        <taxon>Mesorhabditis</taxon>
    </lineage>
</organism>
<dbReference type="AlphaFoldDB" id="A0AA36FW93"/>
<evidence type="ECO:0000313" key="1">
    <source>
        <dbReference type="EMBL" id="CAJ0569214.1"/>
    </source>
</evidence>
<name>A0AA36FW93_9BILA</name>